<organism evidence="2 3">
    <name type="scientific">Panicum virgatum</name>
    <name type="common">Blackwell switchgrass</name>
    <dbReference type="NCBI Taxonomy" id="38727"/>
    <lineage>
        <taxon>Eukaryota</taxon>
        <taxon>Viridiplantae</taxon>
        <taxon>Streptophyta</taxon>
        <taxon>Embryophyta</taxon>
        <taxon>Tracheophyta</taxon>
        <taxon>Spermatophyta</taxon>
        <taxon>Magnoliopsida</taxon>
        <taxon>Liliopsida</taxon>
        <taxon>Poales</taxon>
        <taxon>Poaceae</taxon>
        <taxon>PACMAD clade</taxon>
        <taxon>Panicoideae</taxon>
        <taxon>Panicodae</taxon>
        <taxon>Paniceae</taxon>
        <taxon>Panicinae</taxon>
        <taxon>Panicum</taxon>
        <taxon>Panicum sect. Hiantes</taxon>
    </lineage>
</organism>
<evidence type="ECO:0000313" key="3">
    <source>
        <dbReference type="Proteomes" id="UP000823388"/>
    </source>
</evidence>
<evidence type="ECO:0000313" key="2">
    <source>
        <dbReference type="EMBL" id="KAG2612473.1"/>
    </source>
</evidence>
<evidence type="ECO:0000256" key="1">
    <source>
        <dbReference type="SAM" id="Phobius"/>
    </source>
</evidence>
<gene>
    <name evidence="2" type="ORF">PVAP13_4KG292605</name>
</gene>
<name>A0A8T0TU22_PANVG</name>
<protein>
    <submittedName>
        <fullName evidence="2">Uncharacterized protein</fullName>
    </submittedName>
</protein>
<feature type="transmembrane region" description="Helical" evidence="1">
    <location>
        <begin position="79"/>
        <end position="98"/>
    </location>
</feature>
<dbReference type="EMBL" id="CM029043">
    <property type="protein sequence ID" value="KAG2612473.1"/>
    <property type="molecule type" value="Genomic_DNA"/>
</dbReference>
<dbReference type="Proteomes" id="UP000823388">
    <property type="component" value="Chromosome 4K"/>
</dbReference>
<dbReference type="AlphaFoldDB" id="A0A8T0TU22"/>
<proteinExistence type="predicted"/>
<sequence>MELVRGPARFKGTCIVLYPMDGGAARSGMLFSLLRHNPAATSLLPFLLRRPISISFLSPPPQLRFSLIDEAPRALYSPYPATLTIGISSFLCLIFHVLESTHTMGLF</sequence>
<keyword evidence="1" id="KW-0812">Transmembrane</keyword>
<keyword evidence="3" id="KW-1185">Reference proteome</keyword>
<keyword evidence="1" id="KW-0472">Membrane</keyword>
<accession>A0A8T0TU22</accession>
<comment type="caution">
    <text evidence="2">The sequence shown here is derived from an EMBL/GenBank/DDBJ whole genome shotgun (WGS) entry which is preliminary data.</text>
</comment>
<reference evidence="2 3" key="1">
    <citation type="submission" date="2020-05" db="EMBL/GenBank/DDBJ databases">
        <title>WGS assembly of Panicum virgatum.</title>
        <authorList>
            <person name="Lovell J.T."/>
            <person name="Jenkins J."/>
            <person name="Shu S."/>
            <person name="Juenger T.E."/>
            <person name="Schmutz J."/>
        </authorList>
    </citation>
    <scope>NUCLEOTIDE SEQUENCE [LARGE SCALE GENOMIC DNA]</scope>
    <source>
        <strain evidence="3">cv. AP13</strain>
    </source>
</reference>
<keyword evidence="1" id="KW-1133">Transmembrane helix</keyword>